<accession>A0ABY3B7E8</accession>
<gene>
    <name evidence="1" type="ORF">FKV70_04625</name>
    <name evidence="2" type="ORF">FKV70_05000</name>
</gene>
<dbReference type="EMBL" id="VIJZ01000002">
    <property type="protein sequence ID" value="TQS00071.1"/>
    <property type="molecule type" value="Genomic_DNA"/>
</dbReference>
<evidence type="ECO:0000313" key="3">
    <source>
        <dbReference type="Proteomes" id="UP000319219"/>
    </source>
</evidence>
<keyword evidence="3" id="KW-1185">Reference proteome</keyword>
<organism evidence="1 3">
    <name type="scientific">Paenibacillus ottowii</name>
    <dbReference type="NCBI Taxonomy" id="2315729"/>
    <lineage>
        <taxon>Bacteria</taxon>
        <taxon>Bacillati</taxon>
        <taxon>Bacillota</taxon>
        <taxon>Bacilli</taxon>
        <taxon>Bacillales</taxon>
        <taxon>Paenibacillaceae</taxon>
        <taxon>Paenibacillus</taxon>
    </lineage>
</organism>
<evidence type="ECO:0000313" key="2">
    <source>
        <dbReference type="EMBL" id="TQS00140.1"/>
    </source>
</evidence>
<dbReference type="RefSeq" id="WP_142611993.1">
    <property type="nucleotide sequence ID" value="NZ_VIJZ01000002.1"/>
</dbReference>
<protein>
    <submittedName>
        <fullName evidence="1">Uncharacterized protein</fullName>
    </submittedName>
</protein>
<evidence type="ECO:0000313" key="1">
    <source>
        <dbReference type="EMBL" id="TQS00071.1"/>
    </source>
</evidence>
<dbReference type="EMBL" id="VIJZ01000002">
    <property type="protein sequence ID" value="TQS00140.1"/>
    <property type="molecule type" value="Genomic_DNA"/>
</dbReference>
<dbReference type="Proteomes" id="UP000319219">
    <property type="component" value="Unassembled WGS sequence"/>
</dbReference>
<reference evidence="1 3" key="1">
    <citation type="submission" date="2019-07" db="EMBL/GenBank/DDBJ databases">
        <title>Paenibacillus ottowii sp. nov. isolated from a fermentation system processing bovine manure.</title>
        <authorList>
            <person name="Velazquez L.F."/>
            <person name="Rajbanshi S."/>
            <person name="Guan S."/>
            <person name="Hinchee M."/>
            <person name="Welsh A."/>
        </authorList>
    </citation>
    <scope>NUCLEOTIDE SEQUENCE [LARGE SCALE GENOMIC DNA]</scope>
    <source>
        <strain evidence="1 3">MS2379</strain>
    </source>
</reference>
<name>A0ABY3B7E8_9BACL</name>
<sequence length="110" mass="12779">MDKVILTKAQAKAIELWKEERSDIEGLVRKHVTEVWVWEEMKPLNGMPLDKLIRALYIGYEVEQTMEEKLLELYREGLPCPTTPSEDSAFREGMKKACEIAGIKVKWARN</sequence>
<proteinExistence type="predicted"/>
<comment type="caution">
    <text evidence="1">The sequence shown here is derived from an EMBL/GenBank/DDBJ whole genome shotgun (WGS) entry which is preliminary data.</text>
</comment>